<organism evidence="11 12">
    <name type="scientific">Bacillus thuringiensis</name>
    <dbReference type="NCBI Taxonomy" id="1428"/>
    <lineage>
        <taxon>Bacteria</taxon>
        <taxon>Bacillati</taxon>
        <taxon>Bacillota</taxon>
        <taxon>Bacilli</taxon>
        <taxon>Bacillales</taxon>
        <taxon>Bacillaceae</taxon>
        <taxon>Bacillus</taxon>
        <taxon>Bacillus cereus group</taxon>
    </lineage>
</organism>
<feature type="binding site" evidence="9">
    <location>
        <position position="20"/>
    </location>
    <ligand>
        <name>phosphoenolpyruvate</name>
        <dbReference type="ChEBI" id="CHEBI:58702"/>
    </ligand>
</feature>
<evidence type="ECO:0000256" key="2">
    <source>
        <dbReference type="ARBA" id="ARBA00004811"/>
    </source>
</evidence>
<dbReference type="GO" id="GO:0009073">
    <property type="term" value="P:aromatic amino acid family biosynthetic process"/>
    <property type="evidence" value="ECO:0007669"/>
    <property type="project" value="UniProtKB-KW"/>
</dbReference>
<dbReference type="HAMAP" id="MF_00210">
    <property type="entry name" value="EPSP_synth"/>
    <property type="match status" value="1"/>
</dbReference>
<comment type="similarity">
    <text evidence="3 9">Belongs to the EPSP synthase family.</text>
</comment>
<reference evidence="11 12" key="1">
    <citation type="submission" date="2019-03" db="EMBL/GenBank/DDBJ databases">
        <title>Above-ground endophytic microbial communities from plants in different locations in the United States.</title>
        <authorList>
            <person name="Frank C."/>
        </authorList>
    </citation>
    <scope>NUCLEOTIDE SEQUENCE [LARGE SCALE GENOMIC DNA]</scope>
    <source>
        <strain evidence="11 12">LP_2_YM</strain>
    </source>
</reference>
<dbReference type="InterPro" id="IPR036968">
    <property type="entry name" value="Enolpyruvate_Tfrase_sf"/>
</dbReference>
<comment type="subcellular location">
    <subcellularLocation>
        <location evidence="9">Cytoplasm</location>
    </subcellularLocation>
</comment>
<comment type="subunit">
    <text evidence="9">Monomer.</text>
</comment>
<feature type="domain" description="Enolpyruvate transferase" evidence="10">
    <location>
        <begin position="7"/>
        <end position="421"/>
    </location>
</feature>
<feature type="binding site" evidence="9">
    <location>
        <position position="25"/>
    </location>
    <ligand>
        <name>3-phosphoshikimate</name>
        <dbReference type="ChEBI" id="CHEBI:145989"/>
    </ligand>
</feature>
<dbReference type="InterPro" id="IPR006264">
    <property type="entry name" value="EPSP_synthase"/>
</dbReference>
<feature type="active site" description="Proton acceptor" evidence="9">
    <location>
        <position position="313"/>
    </location>
</feature>
<evidence type="ECO:0000313" key="11">
    <source>
        <dbReference type="EMBL" id="TCW47731.1"/>
    </source>
</evidence>
<keyword evidence="4 9" id="KW-0963">Cytoplasm</keyword>
<dbReference type="AlphaFoldDB" id="A0A4R4B2N3"/>
<dbReference type="GO" id="GO:0005737">
    <property type="term" value="C:cytoplasm"/>
    <property type="evidence" value="ECO:0007669"/>
    <property type="project" value="UniProtKB-SubCell"/>
</dbReference>
<comment type="caution">
    <text evidence="11">The sequence shown here is derived from an EMBL/GenBank/DDBJ whole genome shotgun (WGS) entry which is preliminary data.</text>
</comment>
<dbReference type="PIRSF" id="PIRSF000505">
    <property type="entry name" value="EPSPS"/>
    <property type="match status" value="1"/>
</dbReference>
<evidence type="ECO:0000256" key="1">
    <source>
        <dbReference type="ARBA" id="ARBA00002174"/>
    </source>
</evidence>
<feature type="binding site" evidence="9">
    <location>
        <position position="92"/>
    </location>
    <ligand>
        <name>phosphoenolpyruvate</name>
        <dbReference type="ChEBI" id="CHEBI:58702"/>
    </ligand>
</feature>
<dbReference type="GO" id="GO:0008652">
    <property type="term" value="P:amino acid biosynthetic process"/>
    <property type="evidence" value="ECO:0007669"/>
    <property type="project" value="UniProtKB-KW"/>
</dbReference>
<proteinExistence type="inferred from homology"/>
<gene>
    <name evidence="9" type="primary">aroA</name>
    <name evidence="11" type="ORF">EC910_12346</name>
</gene>
<dbReference type="PANTHER" id="PTHR21090">
    <property type="entry name" value="AROM/DEHYDROQUINATE SYNTHASE"/>
    <property type="match status" value="1"/>
</dbReference>
<dbReference type="Pfam" id="PF00275">
    <property type="entry name" value="EPSP_synthase"/>
    <property type="match status" value="1"/>
</dbReference>
<evidence type="ECO:0000256" key="3">
    <source>
        <dbReference type="ARBA" id="ARBA00009948"/>
    </source>
</evidence>
<dbReference type="GO" id="GO:0009423">
    <property type="term" value="P:chorismate biosynthetic process"/>
    <property type="evidence" value="ECO:0007669"/>
    <property type="project" value="UniProtKB-UniRule"/>
</dbReference>
<dbReference type="SUPFAM" id="SSF55205">
    <property type="entry name" value="EPT/RTPC-like"/>
    <property type="match status" value="1"/>
</dbReference>
<evidence type="ECO:0000259" key="10">
    <source>
        <dbReference type="Pfam" id="PF00275"/>
    </source>
</evidence>
<dbReference type="PANTHER" id="PTHR21090:SF5">
    <property type="entry name" value="PENTAFUNCTIONAL AROM POLYPEPTIDE"/>
    <property type="match status" value="1"/>
</dbReference>
<feature type="binding site" evidence="9">
    <location>
        <position position="165"/>
    </location>
    <ligand>
        <name>3-phosphoshikimate</name>
        <dbReference type="ChEBI" id="CHEBI:145989"/>
    </ligand>
</feature>
<dbReference type="NCBIfam" id="TIGR01356">
    <property type="entry name" value="aroA"/>
    <property type="match status" value="1"/>
</dbReference>
<dbReference type="Gene3D" id="3.65.10.10">
    <property type="entry name" value="Enolpyruvate transferase domain"/>
    <property type="match status" value="2"/>
</dbReference>
<evidence type="ECO:0000313" key="12">
    <source>
        <dbReference type="Proteomes" id="UP000295285"/>
    </source>
</evidence>
<name>A0A4R4B2N3_BACTU</name>
<dbReference type="EC" id="2.5.1.19" evidence="9"/>
<dbReference type="GO" id="GO:0003866">
    <property type="term" value="F:3-phosphoshikimate 1-carboxyvinyltransferase activity"/>
    <property type="evidence" value="ECO:0007669"/>
    <property type="project" value="UniProtKB-UniRule"/>
</dbReference>
<feature type="binding site" evidence="9">
    <location>
        <position position="313"/>
    </location>
    <ligand>
        <name>3-phosphoshikimate</name>
        <dbReference type="ChEBI" id="CHEBI:145989"/>
    </ligand>
</feature>
<feature type="binding site" evidence="9">
    <location>
        <position position="386"/>
    </location>
    <ligand>
        <name>phosphoenolpyruvate</name>
        <dbReference type="ChEBI" id="CHEBI:58702"/>
    </ligand>
</feature>
<dbReference type="PROSITE" id="PS00104">
    <property type="entry name" value="EPSP_SYNTHASE_1"/>
    <property type="match status" value="1"/>
</dbReference>
<feature type="binding site" evidence="9">
    <location>
        <position position="20"/>
    </location>
    <ligand>
        <name>3-phosphoshikimate</name>
        <dbReference type="ChEBI" id="CHEBI:145989"/>
    </ligand>
</feature>
<evidence type="ECO:0000256" key="8">
    <source>
        <dbReference type="ARBA" id="ARBA00044633"/>
    </source>
</evidence>
<dbReference type="FunFam" id="3.65.10.10:FF:000005">
    <property type="entry name" value="3-phosphoshikimate 1-carboxyvinyltransferase"/>
    <property type="match status" value="1"/>
</dbReference>
<feature type="binding site" evidence="9">
    <location>
        <position position="340"/>
    </location>
    <ligand>
        <name>3-phosphoshikimate</name>
        <dbReference type="ChEBI" id="CHEBI:145989"/>
    </ligand>
</feature>
<dbReference type="InterPro" id="IPR023193">
    <property type="entry name" value="EPSP_synthase_CS"/>
</dbReference>
<dbReference type="FunFam" id="3.65.10.10:FF:000006">
    <property type="entry name" value="3-phosphoshikimate 1-carboxyvinyltransferase"/>
    <property type="match status" value="1"/>
</dbReference>
<feature type="binding site" evidence="9">
    <location>
        <position position="344"/>
    </location>
    <ligand>
        <name>phosphoenolpyruvate</name>
        <dbReference type="ChEBI" id="CHEBI:58702"/>
    </ligand>
</feature>
<dbReference type="CDD" id="cd01556">
    <property type="entry name" value="EPSP_synthase"/>
    <property type="match status" value="1"/>
</dbReference>
<dbReference type="PROSITE" id="PS00885">
    <property type="entry name" value="EPSP_SYNTHASE_2"/>
    <property type="match status" value="1"/>
</dbReference>
<comment type="caution">
    <text evidence="9">Lacks conserved residue(s) required for the propagation of feature annotation.</text>
</comment>
<feature type="binding site" evidence="9">
    <location>
        <position position="167"/>
    </location>
    <ligand>
        <name>3-phosphoshikimate</name>
        <dbReference type="ChEBI" id="CHEBI:145989"/>
    </ligand>
</feature>
<evidence type="ECO:0000256" key="9">
    <source>
        <dbReference type="HAMAP-Rule" id="MF_00210"/>
    </source>
</evidence>
<dbReference type="InterPro" id="IPR001986">
    <property type="entry name" value="Enolpyruvate_Tfrase_dom"/>
</dbReference>
<comment type="function">
    <text evidence="1 9">Catalyzes the transfer of the enolpyruvyl moiety of phosphoenolpyruvate (PEP) to the 5-hydroxyl of shikimate-3-phosphate (S3P) to produce enolpyruvyl shikimate-3-phosphate and inorganic phosphate.</text>
</comment>
<feature type="binding site" evidence="9">
    <location>
        <position position="21"/>
    </location>
    <ligand>
        <name>3-phosphoshikimate</name>
        <dbReference type="ChEBI" id="CHEBI:145989"/>
    </ligand>
</feature>
<evidence type="ECO:0000256" key="5">
    <source>
        <dbReference type="ARBA" id="ARBA00022605"/>
    </source>
</evidence>
<keyword evidence="7 9" id="KW-0057">Aromatic amino acid biosynthesis</keyword>
<dbReference type="UniPathway" id="UPA00053">
    <property type="reaction ID" value="UER00089"/>
</dbReference>
<evidence type="ECO:0000256" key="7">
    <source>
        <dbReference type="ARBA" id="ARBA00023141"/>
    </source>
</evidence>
<protein>
    <recommendedName>
        <fullName evidence="9">3-phosphoshikimate 1-carboxyvinyltransferase</fullName>
        <ecNumber evidence="9">2.5.1.19</ecNumber>
    </recommendedName>
    <alternativeName>
        <fullName evidence="9">5-enolpyruvylshikimate-3-phosphate synthase</fullName>
        <shortName evidence="9">EPSP synthase</shortName>
        <shortName evidence="9">EPSPS</shortName>
    </alternativeName>
</protein>
<dbReference type="EMBL" id="SMDG01000023">
    <property type="protein sequence ID" value="TCW47731.1"/>
    <property type="molecule type" value="Genomic_DNA"/>
</dbReference>
<sequence length="426" mass="46282">MKQLLTTSKLSGEITVPGDKSISHRAVIFGALAHGKTKITGFLRGEDCLNTIRCFQKLGVNIAINEEYIEILGKGIESFTAPNQKLHVGNSGTTIRLLLGILANTNFSSILVGDDSIAKRPMKRVVEPLQKMGALIEGEENGEFAPLYINGRKLKGIDYKMNVPSAQVKSSILLAGMLADGITIIIDPFKTRNHTEKMIEAFGGKLKVSGDVITIEGNQRLEGTEFTVPGDISSAAFFIVAATIIPDSEIIIRNVGLNYTRTGIIDALLKMGASIKILNKKKISNEDVGDIIVRSSDLKGIMIDGDLIPRLIDEIPILALAATQAEGETIIKNAEELKVKESNRIDTVVNELKKLGVNIEATDDGMIIEGKSQLIGGIVDSHHDHRIGMMLSIANLLTNNEIKVCNKDAVNISYPNFFENLNNLLK</sequence>
<accession>A0A4R4B2N3</accession>
<dbReference type="Proteomes" id="UP000295285">
    <property type="component" value="Unassembled WGS sequence"/>
</dbReference>
<dbReference type="InterPro" id="IPR013792">
    <property type="entry name" value="RNA3'P_cycl/enolpyr_Trfase_a/b"/>
</dbReference>
<comment type="catalytic activity">
    <reaction evidence="8">
        <text>3-phosphoshikimate + phosphoenolpyruvate = 5-O-(1-carboxyvinyl)-3-phosphoshikimate + phosphate</text>
        <dbReference type="Rhea" id="RHEA:21256"/>
        <dbReference type="ChEBI" id="CHEBI:43474"/>
        <dbReference type="ChEBI" id="CHEBI:57701"/>
        <dbReference type="ChEBI" id="CHEBI:58702"/>
        <dbReference type="ChEBI" id="CHEBI:145989"/>
        <dbReference type="EC" id="2.5.1.19"/>
    </reaction>
    <physiologicalReaction direction="left-to-right" evidence="8">
        <dbReference type="Rhea" id="RHEA:21257"/>
    </physiologicalReaction>
</comment>
<feature type="binding site" evidence="9">
    <location>
        <position position="167"/>
    </location>
    <ligand>
        <name>phosphoenolpyruvate</name>
        <dbReference type="ChEBI" id="CHEBI:58702"/>
    </ligand>
</feature>
<evidence type="ECO:0000256" key="6">
    <source>
        <dbReference type="ARBA" id="ARBA00022679"/>
    </source>
</evidence>
<keyword evidence="6 9" id="KW-0808">Transferase</keyword>
<evidence type="ECO:0000256" key="4">
    <source>
        <dbReference type="ARBA" id="ARBA00022490"/>
    </source>
</evidence>
<feature type="binding site" evidence="9">
    <location>
        <position position="120"/>
    </location>
    <ligand>
        <name>phosphoenolpyruvate</name>
        <dbReference type="ChEBI" id="CHEBI:58702"/>
    </ligand>
</feature>
<comment type="pathway">
    <text evidence="2 9">Metabolic intermediate biosynthesis; chorismate biosynthesis; chorismate from D-erythrose 4-phosphate and phosphoenolpyruvate: step 6/7.</text>
</comment>
<keyword evidence="5 9" id="KW-0028">Amino-acid biosynthesis</keyword>